<evidence type="ECO:0000313" key="1">
    <source>
        <dbReference type="EMBL" id="MDI5832510.1"/>
    </source>
</evidence>
<dbReference type="Proteomes" id="UP001159075">
    <property type="component" value="Unassembled WGS sequence"/>
</dbReference>
<accession>A0ABT6UFK4</accession>
<dbReference type="EMBL" id="JAOTLW010000013">
    <property type="protein sequence ID" value="MDI5832510.1"/>
    <property type="molecule type" value="Genomic_DNA"/>
</dbReference>
<keyword evidence="2" id="KW-1185">Reference proteome</keyword>
<proteinExistence type="predicted"/>
<protein>
    <submittedName>
        <fullName evidence="1">Uncharacterized protein</fullName>
    </submittedName>
</protein>
<gene>
    <name evidence="1" type="ORF">ODY93_13105</name>
</gene>
<reference evidence="1 2" key="1">
    <citation type="submission" date="2022-09" db="EMBL/GenBank/DDBJ databases">
        <title>The outer-membrane cytochrome OmcA is essential for infection of Shewanella oneidensis by a zebrafish-associated bacteriophage.</title>
        <authorList>
            <person name="Grenfell A.W."/>
            <person name="Intile P."/>
            <person name="Mcfarlane J."/>
            <person name="Leung D."/>
            <person name="Abdalla K."/>
            <person name="Wold M."/>
            <person name="Kees E."/>
            <person name="Gralnick J."/>
        </authorList>
    </citation>
    <scope>NUCLEOTIDE SEQUENCE [LARGE SCALE GENOMIC DNA]</scope>
    <source>
        <strain evidence="1 2">NF-5</strain>
    </source>
</reference>
<name>A0ABT6UFK4_9GAMM</name>
<evidence type="ECO:0000313" key="2">
    <source>
        <dbReference type="Proteomes" id="UP001159075"/>
    </source>
</evidence>
<comment type="caution">
    <text evidence="1">The sequence shown here is derived from an EMBL/GenBank/DDBJ whole genome shotgun (WGS) entry which is preliminary data.</text>
</comment>
<organism evidence="1 2">
    <name type="scientific">Shewanella xiamenensis</name>
    <dbReference type="NCBI Taxonomy" id="332186"/>
    <lineage>
        <taxon>Bacteria</taxon>
        <taxon>Pseudomonadati</taxon>
        <taxon>Pseudomonadota</taxon>
        <taxon>Gammaproteobacteria</taxon>
        <taxon>Alteromonadales</taxon>
        <taxon>Shewanellaceae</taxon>
        <taxon>Shewanella</taxon>
    </lineage>
</organism>
<sequence length="238" mass="25986">MFMIEKAHHSSMSALNAKFVQSESHLWVPAWKDANVAVRDMNVDDAIAYFKMRVTKVRNCAYRLRYLGQNVVVSAVNANGAALLDRFVTYALEFADHNPSESWSNSTGVVITNNGGSYHLGGNNANGVLAERLNTIAHHLSSCIKSHTVEIRTNSNGLSGGVWLVTTPIYALFGNTDVGIATKSSGEFVLSVAHKFLLDGNGNTKNPITGKLDYRQNHLSLNDALVDLKRVARKIGNN</sequence>
<dbReference type="RefSeq" id="WP_282679475.1">
    <property type="nucleotide sequence ID" value="NZ_CP106875.1"/>
</dbReference>